<evidence type="ECO:0000256" key="2">
    <source>
        <dbReference type="ARBA" id="ARBA00010138"/>
    </source>
</evidence>
<dbReference type="InterPro" id="IPR029055">
    <property type="entry name" value="Ntn_hydrolases_N"/>
</dbReference>
<dbReference type="OMA" id="PINSGHA"/>
<evidence type="ECO:0000256" key="9">
    <source>
        <dbReference type="ARBA" id="ARBA00033776"/>
    </source>
</evidence>
<comment type="pathway">
    <text evidence="1">Purine metabolism; IMP biosynthesis via de novo pathway; N(1)-(5-phospho-D-ribosyl)glycinamide from 5-phospho-alpha-D-ribose 1-diphosphate: step 1/2.</text>
</comment>
<evidence type="ECO:0000256" key="10">
    <source>
        <dbReference type="ARBA" id="ARBA00048545"/>
    </source>
</evidence>
<dbReference type="Gene3D" id="3.60.20.10">
    <property type="entry name" value="Glutamine Phosphoribosylpyrophosphate, subunit 1, domain 1"/>
    <property type="match status" value="1"/>
</dbReference>
<dbReference type="GO" id="GO:0004044">
    <property type="term" value="F:amidophosphoribosyltransferase activity"/>
    <property type="evidence" value="ECO:0007669"/>
    <property type="project" value="UniProtKB-EC"/>
</dbReference>
<evidence type="ECO:0000313" key="13">
    <source>
        <dbReference type="Proteomes" id="UP000694843"/>
    </source>
</evidence>
<evidence type="ECO:0000256" key="6">
    <source>
        <dbReference type="ARBA" id="ARBA00022755"/>
    </source>
</evidence>
<comment type="similarity">
    <text evidence="2">In the C-terminal section; belongs to the purine/pyrimidine phosphoribosyltransferase family.</text>
</comment>
<organism evidence="13 14">
    <name type="scientific">Hyalella azteca</name>
    <name type="common">Amphipod</name>
    <dbReference type="NCBI Taxonomy" id="294128"/>
    <lineage>
        <taxon>Eukaryota</taxon>
        <taxon>Metazoa</taxon>
        <taxon>Ecdysozoa</taxon>
        <taxon>Arthropoda</taxon>
        <taxon>Crustacea</taxon>
        <taxon>Multicrustacea</taxon>
        <taxon>Malacostraca</taxon>
        <taxon>Eumalacostraca</taxon>
        <taxon>Peracarida</taxon>
        <taxon>Amphipoda</taxon>
        <taxon>Senticaudata</taxon>
        <taxon>Talitrida</taxon>
        <taxon>Talitroidea</taxon>
        <taxon>Hyalellidae</taxon>
        <taxon>Hyalella</taxon>
    </lineage>
</organism>
<dbReference type="OrthoDB" id="191723at2759"/>
<evidence type="ECO:0000256" key="4">
    <source>
        <dbReference type="ARBA" id="ARBA00022676"/>
    </source>
</evidence>
<keyword evidence="4" id="KW-0328">Glycosyltransferase</keyword>
<gene>
    <name evidence="14" type="primary">LOC108679125</name>
</gene>
<dbReference type="PANTHER" id="PTHR11907">
    <property type="entry name" value="AMIDOPHOSPHORIBOSYLTRANSFERASE"/>
    <property type="match status" value="1"/>
</dbReference>
<feature type="compositionally biased region" description="Low complexity" evidence="11">
    <location>
        <begin position="439"/>
        <end position="475"/>
    </location>
</feature>
<keyword evidence="6" id="KW-0658">Purine biosynthesis</keyword>
<evidence type="ECO:0000256" key="3">
    <source>
        <dbReference type="ARBA" id="ARBA00011941"/>
    </source>
</evidence>
<dbReference type="UniPathway" id="UPA00074">
    <property type="reaction ID" value="UER00124"/>
</dbReference>
<evidence type="ECO:0000256" key="5">
    <source>
        <dbReference type="ARBA" id="ARBA00022679"/>
    </source>
</evidence>
<dbReference type="InterPro" id="IPR005854">
    <property type="entry name" value="PurF"/>
</dbReference>
<dbReference type="HAMAP" id="MF_01931">
    <property type="entry name" value="PurF"/>
    <property type="match status" value="1"/>
</dbReference>
<dbReference type="PROSITE" id="PS51278">
    <property type="entry name" value="GATASE_TYPE_2"/>
    <property type="match status" value="1"/>
</dbReference>
<dbReference type="RefSeq" id="XP_018023197.1">
    <property type="nucleotide sequence ID" value="XM_018167708.2"/>
</dbReference>
<evidence type="ECO:0000256" key="1">
    <source>
        <dbReference type="ARBA" id="ARBA00005209"/>
    </source>
</evidence>
<proteinExistence type="inferred from homology"/>
<feature type="compositionally biased region" description="Polar residues" evidence="11">
    <location>
        <begin position="340"/>
        <end position="357"/>
    </location>
</feature>
<keyword evidence="7" id="KW-0315">Glutamine amidotransferase</keyword>
<evidence type="ECO:0000313" key="14">
    <source>
        <dbReference type="RefSeq" id="XP_018023197.1"/>
    </source>
</evidence>
<sequence length="715" mass="78661">MEFDEPAWDESSAEEDELREECGVFGCVLAEDAPLDPQDPYVSQTIALGLHSLQHRGQQSAGIVTTTGEAFQDFKLHRGAGYVNKVFTEEQVYKLTGRLGIGHNRYATTGGNDVSNFQPFVGHNKHGPFALAHNGQLINADSLKDLLFDRGLSLTTRSDSELITQVISLNPTHGEQDGPDWRTRIRFLMRQTPTSYSLALMNRDKIYAVRDPLGNRPLCVGELRSSESEPESKLLGWIVSSESCAFPPVGARYLREILPGEILEISPKGLKRLDIVHRPRIYRPRATITLEYEDSDVNQQASLQNLDTHAGVAPPCCSPNATGCRSAKARVLYVNSTMEPKNLSLNSNEPKTMNESGNEPKLSSGDGTSEGLFVGMPMEEDMVKNISVSDYSSEEDIPAVASVSLSPVLLQEKDGNLNDQFERSEDKKSLPVSAEDSTGDSQSSDDSIVEVSSPLTARSVSSTSSSSSSSDELSPNGTTKRRCSATKKCTAPVAFCIFEYVYFARPDSIFEGHSVYDVRYKTGELLALEHPVEADFVCCVPTTASVAAKGFASKSGLPYQDLLYRSHFVGRSFIESDQNTRKRTVLRKFSLYSENFVRGKRVVLVDDSLVRGTTIEPIVEMIKNAGALEVHFRVASPPIRHPCYMGINIPTREELAANRAPLDLLASKWNLDSLKYLSLEGLHAAVNDGIVLEENRTVGHCTACLDGIYPVELDW</sequence>
<keyword evidence="5" id="KW-0808">Transferase</keyword>
<evidence type="ECO:0000256" key="7">
    <source>
        <dbReference type="ARBA" id="ARBA00022962"/>
    </source>
</evidence>
<dbReference type="InterPro" id="IPR017932">
    <property type="entry name" value="GATase_2_dom"/>
</dbReference>
<dbReference type="GeneID" id="108679125"/>
<feature type="compositionally biased region" description="Basic and acidic residues" evidence="11">
    <location>
        <begin position="417"/>
        <end position="429"/>
    </location>
</feature>
<dbReference type="CDD" id="cd06223">
    <property type="entry name" value="PRTases_typeI"/>
    <property type="match status" value="1"/>
</dbReference>
<dbReference type="SUPFAM" id="SSF53271">
    <property type="entry name" value="PRTase-like"/>
    <property type="match status" value="1"/>
</dbReference>
<feature type="region of interest" description="Disordered" evidence="11">
    <location>
        <begin position="340"/>
        <end position="371"/>
    </location>
</feature>
<feature type="domain" description="Glutamine amidotransferase type-2" evidence="12">
    <location>
        <begin position="22"/>
        <end position="268"/>
    </location>
</feature>
<dbReference type="AlphaFoldDB" id="A0A8B7PBY5"/>
<dbReference type="GO" id="GO:0006189">
    <property type="term" value="P:'de novo' IMP biosynthetic process"/>
    <property type="evidence" value="ECO:0007669"/>
    <property type="project" value="UniProtKB-UniPathway"/>
</dbReference>
<evidence type="ECO:0000256" key="11">
    <source>
        <dbReference type="SAM" id="MobiDB-lite"/>
    </source>
</evidence>
<protein>
    <recommendedName>
        <fullName evidence="8">Amidophosphoribosyltransferase</fullName>
        <ecNumber evidence="3">2.4.2.14</ecNumber>
    </recommendedName>
    <alternativeName>
        <fullName evidence="9">Glutamine phosphoribosylpyrophosphate amidotransferase</fullName>
    </alternativeName>
</protein>
<dbReference type="Proteomes" id="UP000694843">
    <property type="component" value="Unplaced"/>
</dbReference>
<dbReference type="KEGG" id="hazt:108679125"/>
<name>A0A8B7PBY5_HYAAZ</name>
<evidence type="ECO:0000259" key="12">
    <source>
        <dbReference type="PROSITE" id="PS51278"/>
    </source>
</evidence>
<keyword evidence="13" id="KW-1185">Reference proteome</keyword>
<dbReference type="InterPro" id="IPR029057">
    <property type="entry name" value="PRTase-like"/>
</dbReference>
<dbReference type="Gene3D" id="3.40.50.2020">
    <property type="match status" value="1"/>
</dbReference>
<comment type="catalytic activity">
    <reaction evidence="10">
        <text>5-phospho-beta-D-ribosylamine + L-glutamate + diphosphate = 5-phospho-alpha-D-ribose 1-diphosphate + L-glutamine + H2O</text>
        <dbReference type="Rhea" id="RHEA:14905"/>
        <dbReference type="ChEBI" id="CHEBI:15377"/>
        <dbReference type="ChEBI" id="CHEBI:29985"/>
        <dbReference type="ChEBI" id="CHEBI:33019"/>
        <dbReference type="ChEBI" id="CHEBI:58017"/>
        <dbReference type="ChEBI" id="CHEBI:58359"/>
        <dbReference type="ChEBI" id="CHEBI:58681"/>
        <dbReference type="EC" id="2.4.2.14"/>
    </reaction>
    <physiologicalReaction direction="right-to-left" evidence="10">
        <dbReference type="Rhea" id="RHEA:14907"/>
    </physiologicalReaction>
</comment>
<dbReference type="Pfam" id="PF13522">
    <property type="entry name" value="GATase_6"/>
    <property type="match status" value="1"/>
</dbReference>
<feature type="region of interest" description="Disordered" evidence="11">
    <location>
        <begin position="417"/>
        <end position="482"/>
    </location>
</feature>
<dbReference type="SUPFAM" id="SSF56235">
    <property type="entry name" value="N-terminal nucleophile aminohydrolases (Ntn hydrolases)"/>
    <property type="match status" value="1"/>
</dbReference>
<dbReference type="InterPro" id="IPR000836">
    <property type="entry name" value="PRTase_dom"/>
</dbReference>
<dbReference type="GO" id="GO:0009113">
    <property type="term" value="P:purine nucleobase biosynthetic process"/>
    <property type="evidence" value="ECO:0007669"/>
    <property type="project" value="InterPro"/>
</dbReference>
<accession>A0A8B7PBY5</accession>
<dbReference type="EC" id="2.4.2.14" evidence="3"/>
<dbReference type="Pfam" id="PF00156">
    <property type="entry name" value="Pribosyltran"/>
    <property type="match status" value="1"/>
</dbReference>
<reference evidence="14" key="1">
    <citation type="submission" date="2025-08" db="UniProtKB">
        <authorList>
            <consortium name="RefSeq"/>
        </authorList>
    </citation>
    <scope>IDENTIFICATION</scope>
    <source>
        <tissue evidence="14">Whole organism</tissue>
    </source>
</reference>
<evidence type="ECO:0000256" key="8">
    <source>
        <dbReference type="ARBA" id="ARBA00033770"/>
    </source>
</evidence>